<evidence type="ECO:0000313" key="7">
    <source>
        <dbReference type="EMBL" id="GAA0874038.1"/>
    </source>
</evidence>
<keyword evidence="2" id="KW-1003">Cell membrane</keyword>
<dbReference type="RefSeq" id="WP_343784678.1">
    <property type="nucleotide sequence ID" value="NZ_BAAAFH010000003.1"/>
</dbReference>
<evidence type="ECO:0000256" key="5">
    <source>
        <dbReference type="ARBA" id="ARBA00023136"/>
    </source>
</evidence>
<name>A0ABP3Y026_9FLAO</name>
<evidence type="ECO:0000256" key="3">
    <source>
        <dbReference type="ARBA" id="ARBA00022692"/>
    </source>
</evidence>
<protein>
    <submittedName>
        <fullName evidence="7">Lysylphosphatidylglycerol synthase transmembrane domain-containing protein</fullName>
    </submittedName>
</protein>
<dbReference type="PANTHER" id="PTHR39087:SF2">
    <property type="entry name" value="UPF0104 MEMBRANE PROTEIN MJ1595"/>
    <property type="match status" value="1"/>
</dbReference>
<evidence type="ECO:0000256" key="2">
    <source>
        <dbReference type="ARBA" id="ARBA00022475"/>
    </source>
</evidence>
<feature type="transmembrane region" description="Helical" evidence="6">
    <location>
        <begin position="46"/>
        <end position="64"/>
    </location>
</feature>
<keyword evidence="5 6" id="KW-0472">Membrane</keyword>
<proteinExistence type="predicted"/>
<dbReference type="PANTHER" id="PTHR39087">
    <property type="entry name" value="UPF0104 MEMBRANE PROTEIN MJ1595"/>
    <property type="match status" value="1"/>
</dbReference>
<feature type="transmembrane region" description="Helical" evidence="6">
    <location>
        <begin position="252"/>
        <end position="270"/>
    </location>
</feature>
<keyword evidence="4 6" id="KW-1133">Transmembrane helix</keyword>
<keyword evidence="8" id="KW-1185">Reference proteome</keyword>
<evidence type="ECO:0000256" key="6">
    <source>
        <dbReference type="SAM" id="Phobius"/>
    </source>
</evidence>
<feature type="transmembrane region" description="Helical" evidence="6">
    <location>
        <begin position="172"/>
        <end position="193"/>
    </location>
</feature>
<accession>A0ABP3Y026</accession>
<dbReference type="Proteomes" id="UP001501126">
    <property type="component" value="Unassembled WGS sequence"/>
</dbReference>
<comment type="caution">
    <text evidence="7">The sequence shown here is derived from an EMBL/GenBank/DDBJ whole genome shotgun (WGS) entry which is preliminary data.</text>
</comment>
<feature type="transmembrane region" description="Helical" evidence="6">
    <location>
        <begin position="224"/>
        <end position="246"/>
    </location>
</feature>
<feature type="transmembrane region" description="Helical" evidence="6">
    <location>
        <begin position="275"/>
        <end position="291"/>
    </location>
</feature>
<sequence>MKKKLIGIIKIVLPTLVGVYLFWYFYDQMSDTQKENFFRKMYEINYGWIFLSLVISLGSHLARAHRWKYLLEPMGYKTKFAHRYHAIMVGYIVNMLIPRAGEASRAGMLVKSDKIPFARSFGTIIAERAIDVAILGIIFLFTISVSFDDFLALKAKLFPADAQNTGDTSNYLLLWIILAVVILFALAIVFFALKPTLRKKVVELLLNIKEGVLSVFRSKNPVSFTFYSFLIWILYVVFFGVCFLSLEETKEVPLSGILMAFIGGTIGIMLTNGGVGVYPVFVGSIITFYAFPDYTGTGAHDTAYALATITWGVQTLMMIVLGLISLFFFSKNFKITSEDDSESDKG</sequence>
<reference evidence="8" key="1">
    <citation type="journal article" date="2019" name="Int. J. Syst. Evol. Microbiol.">
        <title>The Global Catalogue of Microorganisms (GCM) 10K type strain sequencing project: providing services to taxonomists for standard genome sequencing and annotation.</title>
        <authorList>
            <consortium name="The Broad Institute Genomics Platform"/>
            <consortium name="The Broad Institute Genome Sequencing Center for Infectious Disease"/>
            <person name="Wu L."/>
            <person name="Ma J."/>
        </authorList>
    </citation>
    <scope>NUCLEOTIDE SEQUENCE [LARGE SCALE GENOMIC DNA]</scope>
    <source>
        <strain evidence="8">JCM 16083</strain>
    </source>
</reference>
<gene>
    <name evidence="7" type="ORF">GCM10009118_04460</name>
</gene>
<feature type="transmembrane region" description="Helical" evidence="6">
    <location>
        <begin position="129"/>
        <end position="152"/>
    </location>
</feature>
<organism evidence="7 8">
    <name type="scientific">Wandonia haliotis</name>
    <dbReference type="NCBI Taxonomy" id="574963"/>
    <lineage>
        <taxon>Bacteria</taxon>
        <taxon>Pseudomonadati</taxon>
        <taxon>Bacteroidota</taxon>
        <taxon>Flavobacteriia</taxon>
        <taxon>Flavobacteriales</taxon>
        <taxon>Crocinitomicaceae</taxon>
        <taxon>Wandonia</taxon>
    </lineage>
</organism>
<feature type="transmembrane region" description="Helical" evidence="6">
    <location>
        <begin position="7"/>
        <end position="26"/>
    </location>
</feature>
<dbReference type="NCBIfam" id="TIGR00374">
    <property type="entry name" value="flippase-like domain"/>
    <property type="match status" value="1"/>
</dbReference>
<dbReference type="Pfam" id="PF03706">
    <property type="entry name" value="LPG_synthase_TM"/>
    <property type="match status" value="1"/>
</dbReference>
<dbReference type="InterPro" id="IPR022791">
    <property type="entry name" value="L-PG_synthase/AglD"/>
</dbReference>
<evidence type="ECO:0000256" key="4">
    <source>
        <dbReference type="ARBA" id="ARBA00022989"/>
    </source>
</evidence>
<keyword evidence="3 6" id="KW-0812">Transmembrane</keyword>
<comment type="subcellular location">
    <subcellularLocation>
        <location evidence="1">Cell membrane</location>
        <topology evidence="1">Multi-pass membrane protein</topology>
    </subcellularLocation>
</comment>
<evidence type="ECO:0000256" key="1">
    <source>
        <dbReference type="ARBA" id="ARBA00004651"/>
    </source>
</evidence>
<feature type="transmembrane region" description="Helical" evidence="6">
    <location>
        <begin position="303"/>
        <end position="329"/>
    </location>
</feature>
<dbReference type="EMBL" id="BAAAFH010000003">
    <property type="protein sequence ID" value="GAA0874038.1"/>
    <property type="molecule type" value="Genomic_DNA"/>
</dbReference>
<evidence type="ECO:0000313" key="8">
    <source>
        <dbReference type="Proteomes" id="UP001501126"/>
    </source>
</evidence>